<evidence type="ECO:0008006" key="3">
    <source>
        <dbReference type="Google" id="ProtNLM"/>
    </source>
</evidence>
<gene>
    <name evidence="1" type="ORF">P3T76_001926</name>
</gene>
<reference evidence="1" key="1">
    <citation type="submission" date="2023-08" db="EMBL/GenBank/DDBJ databases">
        <title>Reference Genome Resource for the Citrus Pathogen Phytophthora citrophthora.</title>
        <authorList>
            <person name="Moller H."/>
            <person name="Coetzee B."/>
            <person name="Rose L.J."/>
            <person name="Van Niekerk J.M."/>
        </authorList>
    </citation>
    <scope>NUCLEOTIDE SEQUENCE</scope>
    <source>
        <strain evidence="1">STE-U-9442</strain>
    </source>
</reference>
<dbReference type="EMBL" id="JASMQC010000003">
    <property type="protein sequence ID" value="KAK1946373.1"/>
    <property type="molecule type" value="Genomic_DNA"/>
</dbReference>
<protein>
    <recommendedName>
        <fullName evidence="3">Sfi1 spindle body domain-containing protein</fullName>
    </recommendedName>
</protein>
<name>A0AAD9LQX6_9STRA</name>
<keyword evidence="2" id="KW-1185">Reference proteome</keyword>
<sequence>MGEAGGCVYVKESVLRELEQERRRLKWQLSRAIQTSDTRAAELEASKAKVKDLLTIVEVNKGVADQAVQRSHIGDAKRRAELEALHQQIREQRRRYVDLTVHSMNQRVHDRLQRDTFRLLHRAVRIRTQRRQALAKLHARFRWRTLRWSLEMWKRFCCIHACCDVSCSAGSAKVHPLSPELQCVRPSSTSSVSHTSATSRRLFLQEMWRNWAGVVRRKRRRREFIKRSLQFAFVAWRSRSRMRRQRRVLLRRIVARTRQRLQQFGLGSFRLRCAEVASHEWARVLEAAHSTMEEERKLRSNVQASVASELHAAYAREQQRQQRFTELQTQHQEAFKRRERKHRTLMALRSEVIHTRQHNTIALRFQRLQLCQRITRRVFAAWKREVIGLKRIRSLMGMWDVRRTRSTIAICFRLFAREAQRRRQRRLRLCAVLSKIRKFWLLRGWICLSIHSAIEEHKAIAHVEQWQLSQQVETTQNACLEDIRRSRRIALKYQVTCALLMADRSVGSLLRRVFSSWSMCTASKILQRRTMKRLIARKRVHAIRDAIHKWIHVNEEKSALNNQLCQFERTRCRRAVVVVFDAWKRSTREKLRLRRTNALQRSSFCAWHHWNLIRRQRERWFGWFLQRSKQNQQRLAFQIWKRKHDAFTKICSRREATERELISRLWRRWIGFIAFRLHKQRRQHRRALSGITTALHRTILSAVFASWRAIWRQDQARETLIIRAVRRRSGVRRCWRAWRQYSELKARRHRVLRRMCQRQRVRRLRGRWLHWIKASLCTKLAILEASSLKAQRQVDSVARSTSRFSLLRHTVLQWKSVCTEAKRQYRRQALFMEKRRYLALQGSVRQWQRKIACCSLTKQRRVLQQLLHRRQVALQRQTLRTWERWAHSKTLITRDRVSAELFRRSEARVLALAEDIRAEREQRTVFTAWRSATARTKKACDVLCSTVVKYHHRLTQRSWRLWKLDTRTQRCVDHLTVIVTRRLKVAAWRKLVQVSELRARRARGAQRVGGIWYKVLLRHAWHDWKRMDSFLSRQLTVAGAKAASIRSILAFKQTLAKRQHRKRVLSDGFATWKLRWGNAKRLCRRLCGVLDKLQQTTAAYHFQKWREVTEIGNAIQSQLYRVLKCHQSREVRSAFNGWRRLTLEKAHGEQLAQTAKQVVAVKLLSWQRSCLEAHFVRWKLVVEQKRAIAFQISYRRLRTAWHLWYGLVLTSKRKAQVLAKIVDRMMIALLARGFYRWGQWLNWKLDVDAVLIRLVRVRILWQWKRGLAALRRHHNEGIRRQSVMAASVFSAHSTRQRERQTQMMCAVALVLQRKTGIALCGRCFRQWVVYIKTKEKMTSMARLTHLRAQNQIIRRSFFQWQLHTRQVNALHQKILRRQEIWQGRRQRLVWNAWVFFTQHSLDTKYWIYDRLASCVLRHSLQSAWGRWKTCTRREIDAERKHAAAERDRLIDTLENKHECLLLRAALLGQQNNALRQKLASAAAQRIHRALELGQKARISTAFDVWKRKLCQAWTLQSRLTALGLQYLHLSLHRWRSTVYLVRISGEITRVKLNATEWAARTVHICAIQWLKRRVFVCWKVFYQTRRGFKRYSATAKRRRERRLVQICWKSWTSILDTRAQQQDAATALQAKRGLKTVLQAYWRWRSGHERYGIAKQNAIRTMVLLLHTRQHRLKVYGWHRWRNLVKDEDVAALRTRLLWLELEQEEAADHQKCSQLLLRTFSNWKMHALNQHDRRKEQTRVFAVASHHRRLYHHFKCWKHWTAGNQARLLLLRRTRRHLSHHYLAVTKFALWVWFCRAQTGSPSLKRLTTQLQVASRQFLPSTDVPARIAHALFTDLLLAEHQLLRAKQHSAWRLANASVRSARLRVLQTAFIRLASGIHVPSKRRLLMQKPTANARAFVDKMETILLRSGFQRWRQQYLVLAIQEAEEAQHELLRALHHMASYRQALDPYGNK</sequence>
<dbReference type="Proteomes" id="UP001259832">
    <property type="component" value="Unassembled WGS sequence"/>
</dbReference>
<evidence type="ECO:0000313" key="2">
    <source>
        <dbReference type="Proteomes" id="UP001259832"/>
    </source>
</evidence>
<evidence type="ECO:0000313" key="1">
    <source>
        <dbReference type="EMBL" id="KAK1946373.1"/>
    </source>
</evidence>
<organism evidence="1 2">
    <name type="scientific">Phytophthora citrophthora</name>
    <dbReference type="NCBI Taxonomy" id="4793"/>
    <lineage>
        <taxon>Eukaryota</taxon>
        <taxon>Sar</taxon>
        <taxon>Stramenopiles</taxon>
        <taxon>Oomycota</taxon>
        <taxon>Peronosporomycetes</taxon>
        <taxon>Peronosporales</taxon>
        <taxon>Peronosporaceae</taxon>
        <taxon>Phytophthora</taxon>
    </lineage>
</organism>
<proteinExistence type="predicted"/>
<accession>A0AAD9LQX6</accession>
<comment type="caution">
    <text evidence="1">The sequence shown here is derived from an EMBL/GenBank/DDBJ whole genome shotgun (WGS) entry which is preliminary data.</text>
</comment>